<gene>
    <name evidence="1" type="primary">rpo</name>
</gene>
<organism evidence="1">
    <name type="scientific">Nostoc sp. LCRNK.8</name>
    <dbReference type="NCBI Taxonomy" id="1002847"/>
    <lineage>
        <taxon>Bacteria</taxon>
        <taxon>Bacillati</taxon>
        <taxon>Cyanobacteriota</taxon>
        <taxon>Cyanophyceae</taxon>
        <taxon>Nostocales</taxon>
        <taxon>Nostocaceae</taxon>
        <taxon>Nostoc</taxon>
    </lineage>
</organism>
<dbReference type="SUPFAM" id="SSF64484">
    <property type="entry name" value="beta and beta-prime subunits of DNA dependent RNA-polymerase"/>
    <property type="match status" value="1"/>
</dbReference>
<sequence length="310" mass="36160">NSSCKYRRWPRGKVVIHMVSRLKSSGCRCSRHITISYKKMWPDYNPNNCANSRTHDRLHLHCLCASCEMNWAAMSESSPTFCGLDFFLDAIERYYTYKVMIYKRVSSRCVTKKSTYNSLVLIDVYEGWYCLYRYYYSQRPNKNQYAYSYRRMGDSHTLLCYLVAVYYNMLRYEAVSTCIVCESCSSHQWYSSEVHAVSEGGEVPPGTCIVRERCGVEVTESRVRRHRMGYIKLAAPVAHVWYLKGIPSYMAILLDMPLRDAEQIVYFNPYVVLNPGNREGLTYKQLLTEDQRMEIEDQLTPCTVCDTCAC</sequence>
<accession>F6L723</accession>
<name>F6L723_9NOSO</name>
<evidence type="ECO:0000313" key="1">
    <source>
        <dbReference type="EMBL" id="AEF33336.1"/>
    </source>
</evidence>
<dbReference type="AlphaFoldDB" id="F6L723"/>
<proteinExistence type="predicted"/>
<feature type="non-terminal residue" evidence="1">
    <location>
        <position position="1"/>
    </location>
</feature>
<protein>
    <submittedName>
        <fullName evidence="1">DNA dependent RNA polymerase</fullName>
    </submittedName>
</protein>
<dbReference type="EMBL" id="HQ836229">
    <property type="protein sequence ID" value="AEF33336.1"/>
    <property type="molecule type" value="Genomic_DNA"/>
</dbReference>
<reference evidence="1" key="1">
    <citation type="submission" date="2010-12" db="EMBL/GenBank/DDBJ databases">
        <title>Polyphasic characterization of local cyanobacterial isolates of Eastern UP and Western Bihar.</title>
        <authorList>
            <person name="Kumari N."/>
            <person name="Rai L.C."/>
            <person name="Narayan O.P."/>
        </authorList>
    </citation>
    <scope>NUCLEOTIDE SEQUENCE</scope>
    <source>
        <strain evidence="1">LCRNK.8</strain>
    </source>
</reference>
<feature type="non-terminal residue" evidence="1">
    <location>
        <position position="310"/>
    </location>
</feature>